<accession>A0A2M3ZQV1</accession>
<evidence type="ECO:0000256" key="1">
    <source>
        <dbReference type="SAM" id="Phobius"/>
    </source>
</evidence>
<dbReference type="EMBL" id="GGFM01010079">
    <property type="protein sequence ID" value="MBW30830.1"/>
    <property type="molecule type" value="Transcribed_RNA"/>
</dbReference>
<keyword evidence="1" id="KW-0472">Membrane</keyword>
<reference evidence="2" key="1">
    <citation type="submission" date="2018-01" db="EMBL/GenBank/DDBJ databases">
        <title>An insight into the sialome of Amazonian anophelines.</title>
        <authorList>
            <person name="Ribeiro J.M."/>
            <person name="Scarpassa V."/>
            <person name="Calvo E."/>
        </authorList>
    </citation>
    <scope>NUCLEOTIDE SEQUENCE</scope>
    <source>
        <tissue evidence="2">Salivary glands</tissue>
    </source>
</reference>
<evidence type="ECO:0000313" key="2">
    <source>
        <dbReference type="EMBL" id="MBW30830.1"/>
    </source>
</evidence>
<proteinExistence type="predicted"/>
<organism evidence="2">
    <name type="scientific">Anopheles braziliensis</name>
    <dbReference type="NCBI Taxonomy" id="58242"/>
    <lineage>
        <taxon>Eukaryota</taxon>
        <taxon>Metazoa</taxon>
        <taxon>Ecdysozoa</taxon>
        <taxon>Arthropoda</taxon>
        <taxon>Hexapoda</taxon>
        <taxon>Insecta</taxon>
        <taxon>Pterygota</taxon>
        <taxon>Neoptera</taxon>
        <taxon>Endopterygota</taxon>
        <taxon>Diptera</taxon>
        <taxon>Nematocera</taxon>
        <taxon>Culicoidea</taxon>
        <taxon>Culicidae</taxon>
        <taxon>Anophelinae</taxon>
        <taxon>Anopheles</taxon>
    </lineage>
</organism>
<keyword evidence="1" id="KW-0812">Transmembrane</keyword>
<name>A0A2M3ZQV1_9DIPT</name>
<feature type="transmembrane region" description="Helical" evidence="1">
    <location>
        <begin position="34"/>
        <end position="57"/>
    </location>
</feature>
<dbReference type="AlphaFoldDB" id="A0A2M3ZQV1"/>
<sequence>MCQGLSIACAAISLAGHVPPLIRSLSQRAATPIHFHTVFFSLARLHSFSFLFFFGAFPWRVRALHNLTFHFPQSRTT</sequence>
<keyword evidence="1" id="KW-1133">Transmembrane helix</keyword>
<protein>
    <submittedName>
        <fullName evidence="2">Putative secreted peptide</fullName>
    </submittedName>
</protein>